<dbReference type="Gene3D" id="3.30.1540.10">
    <property type="entry name" value="formyl-coa transferase, domain 3"/>
    <property type="match status" value="1"/>
</dbReference>
<feature type="compositionally biased region" description="Pro residues" evidence="1">
    <location>
        <begin position="359"/>
        <end position="369"/>
    </location>
</feature>
<reference evidence="2 3" key="1">
    <citation type="submission" date="2020-03" db="EMBL/GenBank/DDBJ databases">
        <title>Whole genome shotgun sequence of Phytohabitans flavus NBRC 107702.</title>
        <authorList>
            <person name="Komaki H."/>
            <person name="Tamura T."/>
        </authorList>
    </citation>
    <scope>NUCLEOTIDE SEQUENCE [LARGE SCALE GENOMIC DNA]</scope>
    <source>
        <strain evidence="2 3">NBRC 107702</strain>
    </source>
</reference>
<evidence type="ECO:0000256" key="1">
    <source>
        <dbReference type="SAM" id="MobiDB-lite"/>
    </source>
</evidence>
<protein>
    <submittedName>
        <fullName evidence="2">CoA transferase</fullName>
    </submittedName>
</protein>
<keyword evidence="2" id="KW-0808">Transferase</keyword>
<dbReference type="InterPro" id="IPR023606">
    <property type="entry name" value="CoA-Trfase_III_dom_1_sf"/>
</dbReference>
<dbReference type="AlphaFoldDB" id="A0A6F8Y280"/>
<dbReference type="Gene3D" id="3.40.50.10540">
    <property type="entry name" value="Crotonobetainyl-coa:carnitine coa-transferase, domain 1"/>
    <property type="match status" value="1"/>
</dbReference>
<dbReference type="KEGG" id="pfla:Pflav_065800"/>
<dbReference type="SUPFAM" id="SSF89796">
    <property type="entry name" value="CoA-transferase family III (CaiB/BaiF)"/>
    <property type="match status" value="1"/>
</dbReference>
<organism evidence="2 3">
    <name type="scientific">Phytohabitans flavus</name>
    <dbReference type="NCBI Taxonomy" id="1076124"/>
    <lineage>
        <taxon>Bacteria</taxon>
        <taxon>Bacillati</taxon>
        <taxon>Actinomycetota</taxon>
        <taxon>Actinomycetes</taxon>
        <taxon>Micromonosporales</taxon>
        <taxon>Micromonosporaceae</taxon>
    </lineage>
</organism>
<proteinExistence type="predicted"/>
<dbReference type="PANTHER" id="PTHR48228:SF5">
    <property type="entry name" value="ALPHA-METHYLACYL-COA RACEMASE"/>
    <property type="match status" value="1"/>
</dbReference>
<feature type="region of interest" description="Disordered" evidence="1">
    <location>
        <begin position="350"/>
        <end position="373"/>
    </location>
</feature>
<dbReference type="GO" id="GO:0016740">
    <property type="term" value="F:transferase activity"/>
    <property type="evidence" value="ECO:0007669"/>
    <property type="project" value="UniProtKB-KW"/>
</dbReference>
<gene>
    <name evidence="2" type="ORF">Pflav_065800</name>
</gene>
<evidence type="ECO:0000313" key="3">
    <source>
        <dbReference type="Proteomes" id="UP000502508"/>
    </source>
</evidence>
<dbReference type="InterPro" id="IPR050509">
    <property type="entry name" value="CoA-transferase_III"/>
</dbReference>
<reference evidence="2 3" key="2">
    <citation type="submission" date="2020-03" db="EMBL/GenBank/DDBJ databases">
        <authorList>
            <person name="Ichikawa N."/>
            <person name="Kimura A."/>
            <person name="Kitahashi Y."/>
            <person name="Uohara A."/>
        </authorList>
    </citation>
    <scope>NUCLEOTIDE SEQUENCE [LARGE SCALE GENOMIC DNA]</scope>
    <source>
        <strain evidence="2 3">NBRC 107702</strain>
    </source>
</reference>
<dbReference type="InterPro" id="IPR003673">
    <property type="entry name" value="CoA-Trfase_fam_III"/>
</dbReference>
<dbReference type="InterPro" id="IPR044855">
    <property type="entry name" value="CoA-Trfase_III_dom3_sf"/>
</dbReference>
<dbReference type="EMBL" id="AP022870">
    <property type="protein sequence ID" value="BCB80170.1"/>
    <property type="molecule type" value="Genomic_DNA"/>
</dbReference>
<name>A0A6F8Y280_9ACTN</name>
<evidence type="ECO:0000313" key="2">
    <source>
        <dbReference type="EMBL" id="BCB80170.1"/>
    </source>
</evidence>
<accession>A0A6F8Y280</accession>
<sequence length="401" mass="41560">MSSAAAGPKIPPRLESVHGWTARGLTVIEIAGLGPAPFAGMVLADLGAAVVRVDRVGVPAVPLPPREDLQGRGKRSIAVDLKRPEGAALVRTLAASADVLIEGFRPGVAERLGIGPAECHAVNPRLVYGRVTGWGQDGPLATTAGHDITYLARTGVLHAIGPADGPPVPPLNLLGDYGGGGMLLVAGVLAALWQAQRTGSGQVVDAAIVDGATLLATQLYGLLYSGAWQDRRGANLLDGGAPFYGVYETADGRHLAVGPLEPKFYAEFADRLGLDSAGTPDQLDLLSWPRLRTLIAARVATRTRDEWTEVFADSDACVAPVLSLGEAPADPHLSARGVFVEAHGVRQPAAAPRFSATPAAPPSLPPPLPGEHTRAVLEEWSVPDAEALLAAGVAHQAARQD</sequence>
<dbReference type="Proteomes" id="UP000502508">
    <property type="component" value="Chromosome"/>
</dbReference>
<dbReference type="PANTHER" id="PTHR48228">
    <property type="entry name" value="SUCCINYL-COA--D-CITRAMALATE COA-TRANSFERASE"/>
    <property type="match status" value="1"/>
</dbReference>
<dbReference type="Pfam" id="PF02515">
    <property type="entry name" value="CoA_transf_3"/>
    <property type="match status" value="1"/>
</dbReference>
<keyword evidence="3" id="KW-1185">Reference proteome</keyword>